<dbReference type="PANTHER" id="PTHR10587:SF134">
    <property type="entry name" value="SECRETED PROTEIN"/>
    <property type="match status" value="1"/>
</dbReference>
<dbReference type="SUPFAM" id="SSF88713">
    <property type="entry name" value="Glycoside hydrolase/deacetylase"/>
    <property type="match status" value="1"/>
</dbReference>
<dbReference type="InterPro" id="IPR050248">
    <property type="entry name" value="Polysacc_deacetylase_ArnD"/>
</dbReference>
<sequence length="250" mass="27357">MRVRVPAAGLLVAVLLSGCAQSVDPIERLGKKAAQRVHPTESAYRRWGLATPLAPAPDVPVRTTARTADTGLPPVVNQVRTRDKVVFLTYDDGAERDPRFADMVRELRLPVSVFLTDRVAGPGYGRFARLRAVGASVQNHTLDHATLRGLPYAGQRAEICGQQDKLTRRFGVRPRLLRPPYGRYDDTTLRAAADCGVAAIVLGRTADAHPLRPGDILSGPAEPDLTGATLRLLRRIQREGFTLARLENYL</sequence>
<protein>
    <submittedName>
        <fullName evidence="3">Polysaccharide deacetylase family protein</fullName>
    </submittedName>
</protein>
<dbReference type="Pfam" id="PF01522">
    <property type="entry name" value="Polysacc_deac_1"/>
    <property type="match status" value="1"/>
</dbReference>
<feature type="chain" id="PRO_5043491765" evidence="1">
    <location>
        <begin position="23"/>
        <end position="250"/>
    </location>
</feature>
<dbReference type="Gene3D" id="3.20.20.370">
    <property type="entry name" value="Glycoside hydrolase/deacetylase"/>
    <property type="match status" value="1"/>
</dbReference>
<evidence type="ECO:0000256" key="1">
    <source>
        <dbReference type="SAM" id="SignalP"/>
    </source>
</evidence>
<dbReference type="AlphaFoldDB" id="A0AAU3I3V5"/>
<organism evidence="3">
    <name type="scientific">Streptomyces sp. NBC_01393</name>
    <dbReference type="NCBI Taxonomy" id="2903851"/>
    <lineage>
        <taxon>Bacteria</taxon>
        <taxon>Bacillati</taxon>
        <taxon>Actinomycetota</taxon>
        <taxon>Actinomycetes</taxon>
        <taxon>Kitasatosporales</taxon>
        <taxon>Streptomycetaceae</taxon>
        <taxon>Streptomyces</taxon>
    </lineage>
</organism>
<feature type="signal peptide" evidence="1">
    <location>
        <begin position="1"/>
        <end position="22"/>
    </location>
</feature>
<dbReference type="InterPro" id="IPR002509">
    <property type="entry name" value="NODB_dom"/>
</dbReference>
<dbReference type="PROSITE" id="PS51677">
    <property type="entry name" value="NODB"/>
    <property type="match status" value="1"/>
</dbReference>
<keyword evidence="1" id="KW-0732">Signal</keyword>
<dbReference type="PROSITE" id="PS51257">
    <property type="entry name" value="PROKAR_LIPOPROTEIN"/>
    <property type="match status" value="1"/>
</dbReference>
<name>A0AAU3I3V5_9ACTN</name>
<gene>
    <name evidence="3" type="ORF">OG699_26700</name>
</gene>
<dbReference type="InterPro" id="IPR011330">
    <property type="entry name" value="Glyco_hydro/deAcase_b/a-brl"/>
</dbReference>
<dbReference type="EMBL" id="CP109546">
    <property type="protein sequence ID" value="WTZ11252.1"/>
    <property type="molecule type" value="Genomic_DNA"/>
</dbReference>
<evidence type="ECO:0000313" key="3">
    <source>
        <dbReference type="EMBL" id="WTZ11252.1"/>
    </source>
</evidence>
<feature type="domain" description="NodB homology" evidence="2">
    <location>
        <begin position="84"/>
        <end position="250"/>
    </location>
</feature>
<reference evidence="3" key="1">
    <citation type="submission" date="2022-10" db="EMBL/GenBank/DDBJ databases">
        <title>The complete genomes of actinobacterial strains from the NBC collection.</title>
        <authorList>
            <person name="Joergensen T.S."/>
            <person name="Alvarez Arevalo M."/>
            <person name="Sterndorff E.B."/>
            <person name="Faurdal D."/>
            <person name="Vuksanovic O."/>
            <person name="Mourched A.-S."/>
            <person name="Charusanti P."/>
            <person name="Shaw S."/>
            <person name="Blin K."/>
            <person name="Weber T."/>
        </authorList>
    </citation>
    <scope>NUCLEOTIDE SEQUENCE</scope>
    <source>
        <strain evidence="3">NBC_01393</strain>
    </source>
</reference>
<dbReference type="CDD" id="cd10917">
    <property type="entry name" value="CE4_NodB_like_6s_7s"/>
    <property type="match status" value="1"/>
</dbReference>
<accession>A0AAU3I3V5</accession>
<dbReference type="PANTHER" id="PTHR10587">
    <property type="entry name" value="GLYCOSYL TRANSFERASE-RELATED"/>
    <property type="match status" value="1"/>
</dbReference>
<dbReference type="GO" id="GO:0005975">
    <property type="term" value="P:carbohydrate metabolic process"/>
    <property type="evidence" value="ECO:0007669"/>
    <property type="project" value="InterPro"/>
</dbReference>
<evidence type="ECO:0000259" key="2">
    <source>
        <dbReference type="PROSITE" id="PS51677"/>
    </source>
</evidence>
<dbReference type="GO" id="GO:0016810">
    <property type="term" value="F:hydrolase activity, acting on carbon-nitrogen (but not peptide) bonds"/>
    <property type="evidence" value="ECO:0007669"/>
    <property type="project" value="InterPro"/>
</dbReference>
<proteinExistence type="predicted"/>